<accession>A0ABW5TSS2</accession>
<keyword evidence="1" id="KW-0732">Signal</keyword>
<comment type="caution">
    <text evidence="2">The sequence shown here is derived from an EMBL/GenBank/DDBJ whole genome shotgun (WGS) entry which is preliminary data.</text>
</comment>
<evidence type="ECO:0000313" key="2">
    <source>
        <dbReference type="EMBL" id="MFD2731568.1"/>
    </source>
</evidence>
<proteinExistence type="predicted"/>
<evidence type="ECO:0008006" key="4">
    <source>
        <dbReference type="Google" id="ProtNLM"/>
    </source>
</evidence>
<gene>
    <name evidence="2" type="ORF">ACFSSE_07605</name>
</gene>
<feature type="signal peptide" evidence="1">
    <location>
        <begin position="1"/>
        <end position="18"/>
    </location>
</feature>
<dbReference type="Proteomes" id="UP001597546">
    <property type="component" value="Unassembled WGS sequence"/>
</dbReference>
<organism evidence="2 3">
    <name type="scientific">Pedobacter alpinus</name>
    <dbReference type="NCBI Taxonomy" id="1590643"/>
    <lineage>
        <taxon>Bacteria</taxon>
        <taxon>Pseudomonadati</taxon>
        <taxon>Bacteroidota</taxon>
        <taxon>Sphingobacteriia</taxon>
        <taxon>Sphingobacteriales</taxon>
        <taxon>Sphingobacteriaceae</taxon>
        <taxon>Pedobacter</taxon>
    </lineage>
</organism>
<feature type="chain" id="PRO_5045144116" description="DUF676 domain-containing protein" evidence="1">
    <location>
        <begin position="19"/>
        <end position="838"/>
    </location>
</feature>
<dbReference type="SUPFAM" id="SSF53474">
    <property type="entry name" value="alpha/beta-Hydrolases"/>
    <property type="match status" value="1"/>
</dbReference>
<dbReference type="EMBL" id="JBHULV010000023">
    <property type="protein sequence ID" value="MFD2731568.1"/>
    <property type="molecule type" value="Genomic_DNA"/>
</dbReference>
<dbReference type="RefSeq" id="WP_379043174.1">
    <property type="nucleotide sequence ID" value="NZ_JBHSKW010000028.1"/>
</dbReference>
<keyword evidence="3" id="KW-1185">Reference proteome</keyword>
<dbReference type="Gene3D" id="3.40.50.1820">
    <property type="entry name" value="alpha/beta hydrolase"/>
    <property type="match status" value="1"/>
</dbReference>
<evidence type="ECO:0000256" key="1">
    <source>
        <dbReference type="SAM" id="SignalP"/>
    </source>
</evidence>
<reference evidence="3" key="1">
    <citation type="journal article" date="2019" name="Int. J. Syst. Evol. Microbiol.">
        <title>The Global Catalogue of Microorganisms (GCM) 10K type strain sequencing project: providing services to taxonomists for standard genome sequencing and annotation.</title>
        <authorList>
            <consortium name="The Broad Institute Genomics Platform"/>
            <consortium name="The Broad Institute Genome Sequencing Center for Infectious Disease"/>
            <person name="Wu L."/>
            <person name="Ma J."/>
        </authorList>
    </citation>
    <scope>NUCLEOTIDE SEQUENCE [LARGE SCALE GENOMIC DNA]</scope>
    <source>
        <strain evidence="3">KCTC 42456</strain>
    </source>
</reference>
<protein>
    <recommendedName>
        <fullName evidence="4">DUF676 domain-containing protein</fullName>
    </recommendedName>
</protein>
<name>A0ABW5TSS2_9SPHI</name>
<sequence length="838" mass="91016">MKKILLLPFLIITSYLFAQDTPNDFAQRIQYIFQHVDASHVNTGLLMDCGSEFVNMDNYTGLTSVHDSNYVNMNTWRSVYASLYTAKFNNNINLTDFPTFNATLKAAISNVLPIPFTVLNYNYQVLGDDALTANLMYAVNEQLYDVTNRTQSPYLTKTAFAIAAGMDYIKAINGYASFTFKSSLTFGNTGKTISTLKIDLGDGQGWRTVQMDIPFNTQYNSTGYKIFNYEVTYTDNSIYQGHSRVYVEYEQEIFTPGGGDNRSYPNNGLDTVITSNTSMGIKAATLQIRLSDTNTSNTIQKPLIVVEGIDFWRITTPNNPNANFNVDRFLNNSLNTNLFLTGNLRDSLDLLSYDIIFIDFEDAADFLENNSALTQAAITWVNNNKTTTTQNVVMGLSMGAVIARHALRTMEINNITHDTRLYLSMDGPHQGANFPVSLQALIKHLNNAEFSLFWGALPLFKFKDAFEGLDIGKAVLDAPATKQLLTYYIGSGNNLPINNSAHNSFYSSYSSLGSPTLCRNIAISNGSECGTGQGYAPLTTIFSQTSSTSIPYVFDAASSWIQVIGGLFSNKPLIGLYAPLAIISTKSSFEIEFNAKALPDHTTDRIYKGRVGIKRKVLGLFNVYANITNRSVNAQSYMLPLDSAPGGRASFSNASSLGIPTDFATLVQVGGFGYIPTVSALDIGSGNTTIGTPQLYAAYSINNPPASPYNTSFSSFVTAVGNTNSGGNNNEDHVTFTPRNGGFLLKELQGNTNTPSNCAIFCNPSNLIQGPAQFCNSSETYTIPNLPAGATVNWNVSLGSGLVNLTTSGNSATLTKAGNGNVQLSATVGGICGNFNLP</sequence>
<dbReference type="InterPro" id="IPR029058">
    <property type="entry name" value="AB_hydrolase_fold"/>
</dbReference>
<evidence type="ECO:0000313" key="3">
    <source>
        <dbReference type="Proteomes" id="UP001597546"/>
    </source>
</evidence>